<accession>A0A8H6F3U7</accession>
<comment type="caution">
    <text evidence="1">The sequence shown here is derived from an EMBL/GenBank/DDBJ whole genome shotgun (WGS) entry which is preliminary data.</text>
</comment>
<dbReference type="Proteomes" id="UP000536275">
    <property type="component" value="Unassembled WGS sequence"/>
</dbReference>
<sequence length="1035" mass="119086">MDNSLDQKLLAFISSQSSSKPLSPSKSNNLPKADIKSLESLCVTSLDTLLNNIGGSTTNNSILPLDSLDAIEVRLRGLYLIYADDPRKSFDILRKHQLYIVKLFNIKQIDYVYQNLNVLLAQINKVFKIEFTSKSTIFTGIEFTDFNNWNDDTSFFNVNRKDITQLIIAFHFLVLQWIAQYVSKNLKSILMQKNQFISLDEFCNIPQMFLNSSNFRKWQLLPSNENIGKYNTNNVKLISGFIKVFQSIKVSSSLSKYVGLTNCLKLKLYELTKDESLLKSIGFSSNLIPFINDANININDFIHKHVPIESEGSNELQTRLLKSPQLVTDSDFLRNLQNDSQLSVDKCQIIISSFNGFKDNLKTLSNQQLSILDLITIYLKDSLDESVVPILSQSFQIYSHFKLMKRMRNISNLLFNLGNKVHNEIYRNLAVDYECAIFGISPNNDNFKQLYNKLTRTQVTGSVLGNVLQCFETYISLTDNKDDPINGTIIQFICKTLSQTSNFASLNNIKNENLKYDIVNDIFQFMEKSNNTAEKTKVCNSIIESTSWCNQLIECKIYYQYYNVNGLEKYLDLEEKSCDNQLVTSGIQFQRLVTFGWNETLLVECLNNLKYGLNYNSSEFDLFELNIIKQVLLYIKYNGMIDELVDIIEISLAKSIKDEQFEKFLKFEYCRALLSQTNNNPTNDVKFSQIFLDLKKRSQNWKSFDDIIQLRKFQLLACHVNNHIIHNKIEAFNNIKTGIQLLYSIVKKLPTNINKTLWQELNWEITRLLFDSYKLAIDLSIDIGISRDIPLFLNEWVKLNNSIDNDVPIVNCINEFEIGRYGLLSNNEFQKYIRIAQGRLDIAFLVRTIFNSDNSLSELSKSVQLLPCIIGDSSTMCSKELLDKLVQLKNEILTEVTNYEKSSSLSLNQQQQLINNLNQVVCLLSSLTLFKGDGLLSEIYYLQDYVRNLPFANERKLMDSSKQDESNNLLPHALDFNQVVEDPSNNTINNSMIDFNVDLQLYLPHNWILVTLDICQNTGDLLISKLTKGSPNPFL</sequence>
<name>A0A8H6F3U7_CANAX</name>
<reference evidence="1 2" key="1">
    <citation type="submission" date="2020-03" db="EMBL/GenBank/DDBJ databases">
        <title>FDA dAtabase for Regulatory Grade micrObial Sequences (FDA-ARGOS): Supporting development and validation of Infectious Disease Dx tests.</title>
        <authorList>
            <person name="Campos J."/>
            <person name="Goldberg B."/>
            <person name="Tallon L."/>
            <person name="Sadzewicz L."/>
            <person name="Vavikolanu K."/>
            <person name="Mehta A."/>
            <person name="Aluvathingal J."/>
            <person name="Nadendla S."/>
            <person name="Nandy P."/>
            <person name="Geyer C."/>
            <person name="Yan Y."/>
            <person name="Sichtig H."/>
        </authorList>
    </citation>
    <scope>NUCLEOTIDE SEQUENCE [LARGE SCALE GENOMIC DNA]</scope>
    <source>
        <strain evidence="1 2">FDAARGOS_656</strain>
    </source>
</reference>
<proteinExistence type="predicted"/>
<organism evidence="1 2">
    <name type="scientific">Candida albicans</name>
    <name type="common">Yeast</name>
    <dbReference type="NCBI Taxonomy" id="5476"/>
    <lineage>
        <taxon>Eukaryota</taxon>
        <taxon>Fungi</taxon>
        <taxon>Dikarya</taxon>
        <taxon>Ascomycota</taxon>
        <taxon>Saccharomycotina</taxon>
        <taxon>Pichiomycetes</taxon>
        <taxon>Debaryomycetaceae</taxon>
        <taxon>Candida/Lodderomyces clade</taxon>
        <taxon>Candida</taxon>
    </lineage>
</organism>
<evidence type="ECO:0000313" key="2">
    <source>
        <dbReference type="Proteomes" id="UP000536275"/>
    </source>
</evidence>
<evidence type="ECO:0000313" key="1">
    <source>
        <dbReference type="EMBL" id="KAF6070273.1"/>
    </source>
</evidence>
<protein>
    <submittedName>
        <fullName evidence="1">Uncharacterized protein</fullName>
    </submittedName>
</protein>
<dbReference type="EMBL" id="JABWAD010000027">
    <property type="protein sequence ID" value="KAF6070273.1"/>
    <property type="molecule type" value="Genomic_DNA"/>
</dbReference>
<gene>
    <name evidence="1" type="ORF">FOB64_002354</name>
</gene>
<dbReference type="AlphaFoldDB" id="A0A8H6F3U7"/>